<dbReference type="Gene3D" id="1.10.150.130">
    <property type="match status" value="1"/>
</dbReference>
<dbReference type="PROSITE" id="PS51900">
    <property type="entry name" value="CB"/>
    <property type="match status" value="1"/>
</dbReference>
<keyword evidence="3 5" id="KW-0238">DNA-binding</keyword>
<dbReference type="Pfam" id="PF14659">
    <property type="entry name" value="Phage_int_SAM_3"/>
    <property type="match status" value="1"/>
</dbReference>
<evidence type="ECO:0000313" key="10">
    <source>
        <dbReference type="Proteomes" id="UP000010467"/>
    </source>
</evidence>
<evidence type="ECO:0000256" key="3">
    <source>
        <dbReference type="ARBA" id="ARBA00023125"/>
    </source>
</evidence>
<dbReference type="InterPro" id="IPR044068">
    <property type="entry name" value="CB"/>
</dbReference>
<evidence type="ECO:0000313" key="9">
    <source>
        <dbReference type="EMBL" id="AFZ67026.1"/>
    </source>
</evidence>
<dbReference type="PANTHER" id="PTHR30349:SF64">
    <property type="entry name" value="PROPHAGE INTEGRASE INTD-RELATED"/>
    <property type="match status" value="1"/>
</dbReference>
<evidence type="ECO:0000256" key="5">
    <source>
        <dbReference type="PROSITE-ProRule" id="PRU01248"/>
    </source>
</evidence>
<dbReference type="GO" id="GO:0015074">
    <property type="term" value="P:DNA integration"/>
    <property type="evidence" value="ECO:0007669"/>
    <property type="project" value="InterPro"/>
</dbReference>
<dbReference type="InterPro" id="IPR013762">
    <property type="entry name" value="Integrase-like_cat_sf"/>
</dbReference>
<dbReference type="EMBL" id="CP003382">
    <property type="protein sequence ID" value="AFZ67026.1"/>
    <property type="molecule type" value="Genomic_DNA"/>
</dbReference>
<dbReference type="eggNOG" id="COG0582">
    <property type="taxonomic scope" value="Bacteria"/>
</dbReference>
<keyword evidence="4" id="KW-0233">DNA recombination</keyword>
<dbReference type="Gene3D" id="1.10.443.10">
    <property type="entry name" value="Intergrase catalytic core"/>
    <property type="match status" value="1"/>
</dbReference>
<dbReference type="Proteomes" id="UP000010467">
    <property type="component" value="Chromosome"/>
</dbReference>
<dbReference type="SUPFAM" id="SSF56349">
    <property type="entry name" value="DNA breaking-rejoining enzymes"/>
    <property type="match status" value="1"/>
</dbReference>
<evidence type="ECO:0000256" key="4">
    <source>
        <dbReference type="ARBA" id="ARBA00023172"/>
    </source>
</evidence>
<dbReference type="InterPro" id="IPR058717">
    <property type="entry name" value="Phage_L5_Integrase_N"/>
</dbReference>
<sequence>MRGKGEGNIEELPSGRYRARFVVGYHANGTPRRISKSFETKKQAQAWLRDQATAHESGLLVEPTKITVDEWLDQYLASLSIRANTDHDYTKALKPVRERFGHVRLRELTPVSIQAALNKWSKERTPYQNRKTMSRLKAALGEATRLELLARNPAAPVRAPKLERGLILVWTSKEAAQLLRYARDTDHRLYAYVHVNLTTGLRREEMLGLRWSDVELRKVQERELGVIHVRQTCTYITGKAHFGPPKTRAGWRDVALDEGTVQVLQAWRERQALERQLADKSESRKWQDHDLVFPSSIGTAAAESRLAKAFRDLMEAAQVPRVRLYDLRHTYASIAYEKGVPVKLIGERMGHTNIAFTLQTYVHTNDEQRRAAAIGADHLYGLDLLEETTREANSASSTHDLPTPEKKEKDAS</sequence>
<name>K9ZZJ4_DEIPD</name>
<keyword evidence="2" id="KW-0229">DNA integration</keyword>
<dbReference type="HOGENOM" id="CLU_027562_17_6_0"/>
<keyword evidence="10" id="KW-1185">Reference proteome</keyword>
<dbReference type="InterPro" id="IPR002104">
    <property type="entry name" value="Integrase_catalytic"/>
</dbReference>
<evidence type="ECO:0000256" key="6">
    <source>
        <dbReference type="SAM" id="MobiDB-lite"/>
    </source>
</evidence>
<feature type="compositionally biased region" description="Basic and acidic residues" evidence="6">
    <location>
        <begin position="402"/>
        <end position="412"/>
    </location>
</feature>
<evidence type="ECO:0000259" key="7">
    <source>
        <dbReference type="PROSITE" id="PS51898"/>
    </source>
</evidence>
<dbReference type="InterPro" id="IPR050090">
    <property type="entry name" value="Tyrosine_recombinase_XerCD"/>
</dbReference>
<dbReference type="CDD" id="cd01189">
    <property type="entry name" value="INT_ICEBs1_C_like"/>
    <property type="match status" value="1"/>
</dbReference>
<evidence type="ECO:0000256" key="1">
    <source>
        <dbReference type="ARBA" id="ARBA00008857"/>
    </source>
</evidence>
<dbReference type="KEGG" id="dpd:Deipe_1485"/>
<dbReference type="InterPro" id="IPR011010">
    <property type="entry name" value="DNA_brk_join_enz"/>
</dbReference>
<evidence type="ECO:0000256" key="2">
    <source>
        <dbReference type="ARBA" id="ARBA00022908"/>
    </source>
</evidence>
<gene>
    <name evidence="9" type="ordered locus">Deipe_1485</name>
</gene>
<dbReference type="InterPro" id="IPR010998">
    <property type="entry name" value="Integrase_recombinase_N"/>
</dbReference>
<organism evidence="9 10">
    <name type="scientific">Deinococcus peraridilitoris (strain DSM 19664 / LMG 22246 / CIP 109416 / KR-200)</name>
    <dbReference type="NCBI Taxonomy" id="937777"/>
    <lineage>
        <taxon>Bacteria</taxon>
        <taxon>Thermotogati</taxon>
        <taxon>Deinococcota</taxon>
        <taxon>Deinococci</taxon>
        <taxon>Deinococcales</taxon>
        <taxon>Deinococcaceae</taxon>
        <taxon>Deinococcus</taxon>
    </lineage>
</organism>
<comment type="similarity">
    <text evidence="1">Belongs to the 'phage' integrase family.</text>
</comment>
<feature type="domain" description="Tyr recombinase" evidence="7">
    <location>
        <begin position="165"/>
        <end position="374"/>
    </location>
</feature>
<dbReference type="GO" id="GO:0003677">
    <property type="term" value="F:DNA binding"/>
    <property type="evidence" value="ECO:0007669"/>
    <property type="project" value="UniProtKB-UniRule"/>
</dbReference>
<evidence type="ECO:0000259" key="8">
    <source>
        <dbReference type="PROSITE" id="PS51900"/>
    </source>
</evidence>
<dbReference type="PATRIC" id="fig|937777.3.peg.1488"/>
<dbReference type="InterPro" id="IPR004107">
    <property type="entry name" value="Integrase_SAM-like_N"/>
</dbReference>
<accession>K9ZZJ4</accession>
<dbReference type="GO" id="GO:0006310">
    <property type="term" value="P:DNA recombination"/>
    <property type="evidence" value="ECO:0007669"/>
    <property type="project" value="UniProtKB-KW"/>
</dbReference>
<reference evidence="10" key="1">
    <citation type="submission" date="2012-03" db="EMBL/GenBank/DDBJ databases">
        <title>Complete sequence of chromosome of Deinococcus peraridilitoris DSM 19664.</title>
        <authorList>
            <person name="Lucas S."/>
            <person name="Copeland A."/>
            <person name="Lapidus A."/>
            <person name="Glavina del Rio T."/>
            <person name="Dalin E."/>
            <person name="Tice H."/>
            <person name="Bruce D."/>
            <person name="Goodwin L."/>
            <person name="Pitluck S."/>
            <person name="Peters L."/>
            <person name="Mikhailova N."/>
            <person name="Lu M."/>
            <person name="Kyrpides N."/>
            <person name="Mavromatis K."/>
            <person name="Ivanova N."/>
            <person name="Brettin T."/>
            <person name="Detter J.C."/>
            <person name="Han C."/>
            <person name="Larimer F."/>
            <person name="Land M."/>
            <person name="Hauser L."/>
            <person name="Markowitz V."/>
            <person name="Cheng J.-F."/>
            <person name="Hugenholtz P."/>
            <person name="Woyke T."/>
            <person name="Wu D."/>
            <person name="Pukall R."/>
            <person name="Steenblock K."/>
            <person name="Brambilla E."/>
            <person name="Klenk H.-P."/>
            <person name="Eisen J.A."/>
        </authorList>
    </citation>
    <scope>NUCLEOTIDE SEQUENCE [LARGE SCALE GENOMIC DNA]</scope>
    <source>
        <strain evidence="10">DSM 19664 / LMG 22246 / CIP 109416 / KR-200</strain>
    </source>
</reference>
<feature type="region of interest" description="Disordered" evidence="6">
    <location>
        <begin position="389"/>
        <end position="412"/>
    </location>
</feature>
<dbReference type="Pfam" id="PF26003">
    <property type="entry name" value="Integrase_N_phage"/>
    <property type="match status" value="1"/>
</dbReference>
<dbReference type="PANTHER" id="PTHR30349">
    <property type="entry name" value="PHAGE INTEGRASE-RELATED"/>
    <property type="match status" value="1"/>
</dbReference>
<proteinExistence type="inferred from homology"/>
<dbReference type="PROSITE" id="PS51898">
    <property type="entry name" value="TYR_RECOMBINASE"/>
    <property type="match status" value="1"/>
</dbReference>
<dbReference type="AlphaFoldDB" id="K9ZZJ4"/>
<protein>
    <submittedName>
        <fullName evidence="9">Site-specific recombinase XerD</fullName>
    </submittedName>
</protein>
<dbReference type="Pfam" id="PF00589">
    <property type="entry name" value="Phage_integrase"/>
    <property type="match status" value="1"/>
</dbReference>
<feature type="compositionally biased region" description="Polar residues" evidence="6">
    <location>
        <begin position="391"/>
        <end position="400"/>
    </location>
</feature>
<dbReference type="STRING" id="937777.Deipe_1485"/>
<dbReference type="RefSeq" id="WP_015235334.1">
    <property type="nucleotide sequence ID" value="NC_019793.1"/>
</dbReference>
<feature type="domain" description="Core-binding (CB)" evidence="8">
    <location>
        <begin position="66"/>
        <end position="144"/>
    </location>
</feature>